<feature type="transmembrane region" description="Helical" evidence="6">
    <location>
        <begin position="128"/>
        <end position="147"/>
    </location>
</feature>
<dbReference type="GO" id="GO:0022857">
    <property type="term" value="F:transmembrane transporter activity"/>
    <property type="evidence" value="ECO:0007669"/>
    <property type="project" value="InterPro"/>
</dbReference>
<organism evidence="8 9">
    <name type="scientific">Nocardia uniformis</name>
    <dbReference type="NCBI Taxonomy" id="53432"/>
    <lineage>
        <taxon>Bacteria</taxon>
        <taxon>Bacillati</taxon>
        <taxon>Actinomycetota</taxon>
        <taxon>Actinomycetes</taxon>
        <taxon>Mycobacteriales</taxon>
        <taxon>Nocardiaceae</taxon>
        <taxon>Nocardia</taxon>
    </lineage>
</organism>
<dbReference type="InterPro" id="IPR036259">
    <property type="entry name" value="MFS_trans_sf"/>
</dbReference>
<feature type="transmembrane region" description="Helical" evidence="6">
    <location>
        <begin position="209"/>
        <end position="230"/>
    </location>
</feature>
<evidence type="ECO:0000256" key="2">
    <source>
        <dbReference type="ARBA" id="ARBA00022475"/>
    </source>
</evidence>
<comment type="subcellular location">
    <subcellularLocation>
        <location evidence="1">Cell membrane</location>
        <topology evidence="1">Multi-pass membrane protein</topology>
    </subcellularLocation>
</comment>
<dbReference type="SUPFAM" id="SSF103473">
    <property type="entry name" value="MFS general substrate transporter"/>
    <property type="match status" value="1"/>
</dbReference>
<reference evidence="8 9" key="1">
    <citation type="submission" date="2020-05" db="EMBL/GenBank/DDBJ databases">
        <title>MicrobeNet Type strains.</title>
        <authorList>
            <person name="Nicholson A.C."/>
        </authorList>
    </citation>
    <scope>NUCLEOTIDE SEQUENCE [LARGE SCALE GENOMIC DNA]</scope>
    <source>
        <strain evidence="8 9">JCM 3224</strain>
    </source>
</reference>
<comment type="caution">
    <text evidence="8">The sequence shown here is derived from an EMBL/GenBank/DDBJ whole genome shotgun (WGS) entry which is preliminary data.</text>
</comment>
<evidence type="ECO:0000256" key="1">
    <source>
        <dbReference type="ARBA" id="ARBA00004651"/>
    </source>
</evidence>
<accession>A0A849BWS8</accession>
<keyword evidence="9" id="KW-1185">Reference proteome</keyword>
<keyword evidence="5 6" id="KW-0472">Membrane</keyword>
<protein>
    <submittedName>
        <fullName evidence="8">MFS transporter</fullName>
    </submittedName>
</protein>
<dbReference type="Proteomes" id="UP000586827">
    <property type="component" value="Unassembled WGS sequence"/>
</dbReference>
<feature type="transmembrane region" description="Helical" evidence="6">
    <location>
        <begin position="69"/>
        <end position="89"/>
    </location>
</feature>
<dbReference type="PANTHER" id="PTHR43124">
    <property type="entry name" value="PURINE EFFLUX PUMP PBUE"/>
    <property type="match status" value="1"/>
</dbReference>
<dbReference type="InterPro" id="IPR050189">
    <property type="entry name" value="MFS_Efflux_Transporters"/>
</dbReference>
<sequence length="405" mass="40883">MPIVVFVLAVAVFAQGTSEFMVSGLLGQITVDVGVSLGAAGLLTSLFAIGMVVGAPVMAMVAGRLPVRYSVTAFLALFCVAHIIGALATDFTLLLVTRIVAAVANAGFLATALAALPRLVGPTLIGRATAVIVSGVTVACIAGVPAGTLLGQVWGWRSAFWAVAVISAAALVPVWLMVPRGTHEADRVSAIGPSMRSEWMVLGKRPVRAAIVAGALVNAATFAGFTYLGTITAETTGTEGRWIPVVLALFGIGSFAGVTLTGRYSDHHRGRIVMVGTAVLVGVWTLAALTAHTLIGLAIMAVVAGAVAFGVGSTLIASIVRAAAPTAPRIAGALATTALNIGAVLGPATAGVVVDRTDQPTMALWCGAVFTLAATAVVLVGHWRGVGQRHDLGDGNSVAESVGGR</sequence>
<dbReference type="PROSITE" id="PS50850">
    <property type="entry name" value="MFS"/>
    <property type="match status" value="1"/>
</dbReference>
<keyword evidence="3 6" id="KW-0812">Transmembrane</keyword>
<feature type="transmembrane region" description="Helical" evidence="6">
    <location>
        <begin position="272"/>
        <end position="291"/>
    </location>
</feature>
<gene>
    <name evidence="8" type="ORF">HLB23_14465</name>
</gene>
<dbReference type="CDD" id="cd17324">
    <property type="entry name" value="MFS_NepI_like"/>
    <property type="match status" value="1"/>
</dbReference>
<evidence type="ECO:0000256" key="6">
    <source>
        <dbReference type="SAM" id="Phobius"/>
    </source>
</evidence>
<evidence type="ECO:0000313" key="9">
    <source>
        <dbReference type="Proteomes" id="UP000586827"/>
    </source>
</evidence>
<evidence type="ECO:0000256" key="5">
    <source>
        <dbReference type="ARBA" id="ARBA00023136"/>
    </source>
</evidence>
<evidence type="ECO:0000313" key="8">
    <source>
        <dbReference type="EMBL" id="NNH71053.1"/>
    </source>
</evidence>
<feature type="transmembrane region" description="Helical" evidence="6">
    <location>
        <begin position="242"/>
        <end position="260"/>
    </location>
</feature>
<feature type="transmembrane region" description="Helical" evidence="6">
    <location>
        <begin position="362"/>
        <end position="380"/>
    </location>
</feature>
<dbReference type="PANTHER" id="PTHR43124:SF3">
    <property type="entry name" value="CHLORAMPHENICOL EFFLUX PUMP RV0191"/>
    <property type="match status" value="1"/>
</dbReference>
<dbReference type="AlphaFoldDB" id="A0A849BWS8"/>
<keyword evidence="4 6" id="KW-1133">Transmembrane helix</keyword>
<dbReference type="RefSeq" id="WP_067524691.1">
    <property type="nucleotide sequence ID" value="NZ_JABELX010000005.1"/>
</dbReference>
<dbReference type="Gene3D" id="1.20.1250.20">
    <property type="entry name" value="MFS general substrate transporter like domains"/>
    <property type="match status" value="1"/>
</dbReference>
<dbReference type="NCBIfam" id="NF033135">
    <property type="entry name" value="cmx_cmrA"/>
    <property type="match status" value="1"/>
</dbReference>
<dbReference type="EMBL" id="JABELX010000005">
    <property type="protein sequence ID" value="NNH71053.1"/>
    <property type="molecule type" value="Genomic_DNA"/>
</dbReference>
<dbReference type="InterPro" id="IPR011701">
    <property type="entry name" value="MFS"/>
</dbReference>
<keyword evidence="2" id="KW-1003">Cell membrane</keyword>
<feature type="transmembrane region" description="Helical" evidence="6">
    <location>
        <begin position="95"/>
        <end position="116"/>
    </location>
</feature>
<dbReference type="GO" id="GO:0005886">
    <property type="term" value="C:plasma membrane"/>
    <property type="evidence" value="ECO:0007669"/>
    <property type="project" value="UniProtKB-SubCell"/>
</dbReference>
<evidence type="ECO:0000256" key="3">
    <source>
        <dbReference type="ARBA" id="ARBA00022692"/>
    </source>
</evidence>
<feature type="transmembrane region" description="Helical" evidence="6">
    <location>
        <begin position="330"/>
        <end position="350"/>
    </location>
</feature>
<feature type="transmembrane region" description="Helical" evidence="6">
    <location>
        <begin position="159"/>
        <end position="178"/>
    </location>
</feature>
<feature type="domain" description="Major facilitator superfamily (MFS) profile" evidence="7">
    <location>
        <begin position="4"/>
        <end position="385"/>
    </location>
</feature>
<dbReference type="Pfam" id="PF07690">
    <property type="entry name" value="MFS_1"/>
    <property type="match status" value="1"/>
</dbReference>
<evidence type="ECO:0000256" key="4">
    <source>
        <dbReference type="ARBA" id="ARBA00022989"/>
    </source>
</evidence>
<dbReference type="InterPro" id="IPR020846">
    <property type="entry name" value="MFS_dom"/>
</dbReference>
<proteinExistence type="predicted"/>
<feature type="transmembrane region" description="Helical" evidence="6">
    <location>
        <begin position="297"/>
        <end position="318"/>
    </location>
</feature>
<name>A0A849BWS8_9NOCA</name>
<feature type="transmembrane region" description="Helical" evidence="6">
    <location>
        <begin position="37"/>
        <end position="62"/>
    </location>
</feature>
<evidence type="ECO:0000259" key="7">
    <source>
        <dbReference type="PROSITE" id="PS50850"/>
    </source>
</evidence>